<dbReference type="NCBIfam" id="NF003106">
    <property type="entry name" value="PRK04027.1"/>
    <property type="match status" value="1"/>
</dbReference>
<proteinExistence type="inferred from homology"/>
<evidence type="ECO:0000313" key="7">
    <source>
        <dbReference type="Proteomes" id="UP000591131"/>
    </source>
</evidence>
<dbReference type="GO" id="GO:0003723">
    <property type="term" value="F:RNA binding"/>
    <property type="evidence" value="ECO:0007669"/>
    <property type="project" value="InterPro"/>
</dbReference>
<dbReference type="InterPro" id="IPR036823">
    <property type="entry name" value="Ribosomal_uS7_dom_sf"/>
</dbReference>
<dbReference type="Pfam" id="PF00177">
    <property type="entry name" value="Ribosomal_S7"/>
    <property type="match status" value="1"/>
</dbReference>
<evidence type="ECO:0000256" key="3">
    <source>
        <dbReference type="ARBA" id="ARBA00023274"/>
    </source>
</evidence>
<gene>
    <name evidence="6" type="primary">RPS5</name>
    <name evidence="6" type="ORF">FOL47_008880</name>
</gene>
<comment type="caution">
    <text evidence="6">The sequence shown here is derived from an EMBL/GenBank/DDBJ whole genome shotgun (WGS) entry which is preliminary data.</text>
</comment>
<dbReference type="FunFam" id="1.10.455.10:FF:000002">
    <property type="entry name" value="40S ribosomal protein S5"/>
    <property type="match status" value="1"/>
</dbReference>
<keyword evidence="7" id="KW-1185">Reference proteome</keyword>
<dbReference type="AlphaFoldDB" id="A0A7J6LBC3"/>
<dbReference type="InterPro" id="IPR023798">
    <property type="entry name" value="Ribosomal_uS7_dom"/>
</dbReference>
<keyword evidence="2 4" id="KW-0689">Ribosomal protein</keyword>
<evidence type="ECO:0000259" key="5">
    <source>
        <dbReference type="Pfam" id="PF00177"/>
    </source>
</evidence>
<dbReference type="EMBL" id="JAAPAO010000590">
    <property type="protein sequence ID" value="KAF4656558.1"/>
    <property type="molecule type" value="Genomic_DNA"/>
</dbReference>
<name>A0A7J6LBC3_PERCH</name>
<dbReference type="GO" id="GO:0015935">
    <property type="term" value="C:small ribosomal subunit"/>
    <property type="evidence" value="ECO:0007669"/>
    <property type="project" value="InterPro"/>
</dbReference>
<keyword evidence="3 4" id="KW-0687">Ribonucleoprotein</keyword>
<evidence type="ECO:0000256" key="1">
    <source>
        <dbReference type="ARBA" id="ARBA00007151"/>
    </source>
</evidence>
<dbReference type="PIRSF" id="PIRSF002122">
    <property type="entry name" value="RPS7p_RPS7a_RPS5e_RPS7o"/>
    <property type="match status" value="1"/>
</dbReference>
<organism evidence="6 7">
    <name type="scientific">Perkinsus chesapeaki</name>
    <name type="common">Clam parasite</name>
    <name type="synonym">Perkinsus andrewsi</name>
    <dbReference type="NCBI Taxonomy" id="330153"/>
    <lineage>
        <taxon>Eukaryota</taxon>
        <taxon>Sar</taxon>
        <taxon>Alveolata</taxon>
        <taxon>Perkinsozoa</taxon>
        <taxon>Perkinsea</taxon>
        <taxon>Perkinsida</taxon>
        <taxon>Perkinsidae</taxon>
        <taxon>Perkinsus</taxon>
    </lineage>
</organism>
<sequence length="193" mass="21510">MAATEPKLFGRWSYEGIETSDLSLEDYIAYTGSASVFTAHTAGRYQKKRFRKAACPIVERLVNSMMAHGRNNGKKQLAVRIVQNAFEIIHLLTDKNPIQVLVDAVKNGGPREDSTRIGSAGVVRRQAVDVSPLRRVNQAIYLITYGARNSAFRNMKSVSECLADEIMNCAKESSNSFAIKKKDEIERIAKANR</sequence>
<dbReference type="CDD" id="cd14867">
    <property type="entry name" value="uS7_Eukaryote"/>
    <property type="match status" value="1"/>
</dbReference>
<feature type="domain" description="Small ribosomal subunit protein uS7" evidence="5">
    <location>
        <begin position="39"/>
        <end position="193"/>
    </location>
</feature>
<dbReference type="SUPFAM" id="SSF47973">
    <property type="entry name" value="Ribosomal protein S7"/>
    <property type="match status" value="1"/>
</dbReference>
<dbReference type="PROSITE" id="PS00052">
    <property type="entry name" value="RIBOSOMAL_S7"/>
    <property type="match status" value="1"/>
</dbReference>
<dbReference type="OrthoDB" id="10264639at2759"/>
<reference evidence="6 7" key="1">
    <citation type="submission" date="2020-04" db="EMBL/GenBank/DDBJ databases">
        <title>Perkinsus chesapeaki whole genome sequence.</title>
        <authorList>
            <person name="Bogema D.R."/>
        </authorList>
    </citation>
    <scope>NUCLEOTIDE SEQUENCE [LARGE SCALE GENOMIC DNA]</scope>
    <source>
        <strain evidence="6">ATCC PRA-425</strain>
    </source>
</reference>
<accession>A0A7J6LBC3</accession>
<dbReference type="Gene3D" id="1.10.455.10">
    <property type="entry name" value="Ribosomal protein S7 domain"/>
    <property type="match status" value="1"/>
</dbReference>
<dbReference type="NCBIfam" id="TIGR01028">
    <property type="entry name" value="uS7_euk_arch"/>
    <property type="match status" value="1"/>
</dbReference>
<evidence type="ECO:0000256" key="2">
    <source>
        <dbReference type="ARBA" id="ARBA00022980"/>
    </source>
</evidence>
<protein>
    <submittedName>
        <fullName evidence="6">Ribosomal protein S5</fullName>
    </submittedName>
</protein>
<dbReference type="InterPro" id="IPR000235">
    <property type="entry name" value="Ribosomal_uS7"/>
</dbReference>
<comment type="similarity">
    <text evidence="1 4">Belongs to the universal ribosomal protein uS7 family.</text>
</comment>
<evidence type="ECO:0000313" key="6">
    <source>
        <dbReference type="EMBL" id="KAF4656558.1"/>
    </source>
</evidence>
<dbReference type="Proteomes" id="UP000591131">
    <property type="component" value="Unassembled WGS sequence"/>
</dbReference>
<dbReference type="GO" id="GO:0006412">
    <property type="term" value="P:translation"/>
    <property type="evidence" value="ECO:0007669"/>
    <property type="project" value="InterPro"/>
</dbReference>
<dbReference type="InterPro" id="IPR005716">
    <property type="entry name" value="Ribosomal_uS7_euk/arc"/>
</dbReference>
<dbReference type="PANTHER" id="PTHR11205">
    <property type="entry name" value="RIBOSOMAL PROTEIN S7"/>
    <property type="match status" value="1"/>
</dbReference>
<evidence type="ECO:0000256" key="4">
    <source>
        <dbReference type="RuleBase" id="RU003619"/>
    </source>
</evidence>
<dbReference type="GO" id="GO:0003735">
    <property type="term" value="F:structural constituent of ribosome"/>
    <property type="evidence" value="ECO:0007669"/>
    <property type="project" value="InterPro"/>
</dbReference>
<dbReference type="InterPro" id="IPR020606">
    <property type="entry name" value="Ribosomal_uS7_CS"/>
</dbReference>